<sequence>MNHKLVQSLVQIITSLSDEEQQYLEREIRRFSLAKQIKDLEGKVKEFEDKYQMPSDVFYHRFQSGHLQDSSDFFEWNTYHEMLTAAQVEVS</sequence>
<proteinExistence type="predicted"/>
<comment type="caution">
    <text evidence="1">The sequence shown here is derived from an EMBL/GenBank/DDBJ whole genome shotgun (WGS) entry which is preliminary data.</text>
</comment>
<name>A0ABT7BM38_9CYAN</name>
<dbReference type="RefSeq" id="WP_283763537.1">
    <property type="nucleotide sequence ID" value="NZ_JAQPOK010000111.1"/>
</dbReference>
<gene>
    <name evidence="1" type="ORF">PJF56_15335</name>
</gene>
<dbReference type="EMBL" id="JAQPOK010000111">
    <property type="protein sequence ID" value="MDJ1180236.1"/>
    <property type="molecule type" value="Genomic_DNA"/>
</dbReference>
<organism evidence="1 2">
    <name type="scientific">Roseofilum halophilum BLCC-M91</name>
    <dbReference type="NCBI Taxonomy" id="3022259"/>
    <lineage>
        <taxon>Bacteria</taxon>
        <taxon>Bacillati</taxon>
        <taxon>Cyanobacteriota</taxon>
        <taxon>Cyanophyceae</taxon>
        <taxon>Desertifilales</taxon>
        <taxon>Desertifilaceae</taxon>
        <taxon>Roseofilum</taxon>
        <taxon>Roseofilum halophilum</taxon>
    </lineage>
</organism>
<dbReference type="Proteomes" id="UP001231370">
    <property type="component" value="Unassembled WGS sequence"/>
</dbReference>
<keyword evidence="2" id="KW-1185">Reference proteome</keyword>
<protein>
    <submittedName>
        <fullName evidence="1">Uncharacterized protein</fullName>
    </submittedName>
</protein>
<evidence type="ECO:0000313" key="2">
    <source>
        <dbReference type="Proteomes" id="UP001231370"/>
    </source>
</evidence>
<reference evidence="1 2" key="1">
    <citation type="submission" date="2023-01" db="EMBL/GenBank/DDBJ databases">
        <title>Novel diversity within Roseofilum (Cyanobacteria; Desertifilaceae) from marine benthic mats with descriptions of four novel species.</title>
        <authorList>
            <person name="Wang Y."/>
            <person name="Berthold D.E."/>
            <person name="Hu J."/>
            <person name="Lefler F.W."/>
            <person name="Laughinghouse H.D. IV."/>
        </authorList>
    </citation>
    <scope>NUCLEOTIDE SEQUENCE [LARGE SCALE GENOMIC DNA]</scope>
    <source>
        <strain evidence="1 2">BLCC-M91</strain>
    </source>
</reference>
<accession>A0ABT7BM38</accession>
<evidence type="ECO:0000313" key="1">
    <source>
        <dbReference type="EMBL" id="MDJ1180236.1"/>
    </source>
</evidence>